<dbReference type="CDD" id="cd04194">
    <property type="entry name" value="GT8_A4GalT_like"/>
    <property type="match status" value="1"/>
</dbReference>
<dbReference type="RefSeq" id="WP_167961241.1">
    <property type="nucleotide sequence ID" value="NZ_CP050831.1"/>
</dbReference>
<keyword evidence="1" id="KW-0328">Glycosyltransferase</keyword>
<dbReference type="InterPro" id="IPR029044">
    <property type="entry name" value="Nucleotide-diphossugar_trans"/>
</dbReference>
<evidence type="ECO:0000313" key="5">
    <source>
        <dbReference type="Proteomes" id="UP000501780"/>
    </source>
</evidence>
<evidence type="ECO:0000313" key="4">
    <source>
        <dbReference type="EMBL" id="QIU93776.1"/>
    </source>
</evidence>
<keyword evidence="3" id="KW-0479">Metal-binding</keyword>
<gene>
    <name evidence="4" type="ORF">BacF7301_06280</name>
</gene>
<protein>
    <submittedName>
        <fullName evidence="4">Glycosyltransferase family 8 protein</fullName>
    </submittedName>
</protein>
<dbReference type="GO" id="GO:0016757">
    <property type="term" value="F:glycosyltransferase activity"/>
    <property type="evidence" value="ECO:0007669"/>
    <property type="project" value="UniProtKB-KW"/>
</dbReference>
<dbReference type="Gene3D" id="3.90.550.10">
    <property type="entry name" value="Spore Coat Polysaccharide Biosynthesis Protein SpsA, Chain A"/>
    <property type="match status" value="1"/>
</dbReference>
<dbReference type="EMBL" id="CP050831">
    <property type="protein sequence ID" value="QIU93776.1"/>
    <property type="molecule type" value="Genomic_DNA"/>
</dbReference>
<proteinExistence type="predicted"/>
<dbReference type="PANTHER" id="PTHR13778">
    <property type="entry name" value="GLYCOSYLTRANSFERASE 8 DOMAIN-CONTAINING PROTEIN"/>
    <property type="match status" value="1"/>
</dbReference>
<sequence length="303" mass="35756">MNIVCSIDNNYVQHCGVMLLSFFENNKGSNHCVYLLTEGLAEENKKCIQDLVESYNGSFFYYLVDHKALTLFPIRVQDHLTIATYYRLLMADILPVHLDKVIYLDCDIVINDSVQELWNTSLDGYALAAVEELGCSLPDVYERLGYDEKYGYFNAGVLLVNLAYWREFSLTKRFFEYVAGNSIKLKSHDQDVLNALLHDKCLHIPYKWNVEEAFYHYSVIKRLKFNPELSFVLRHPSVLHYTWKPKPWESSCNHPFRINYFVYLQKLGKSTFTFKERLMASIDKYIFCFLLRIKMRGHQYYKL</sequence>
<evidence type="ECO:0000256" key="3">
    <source>
        <dbReference type="ARBA" id="ARBA00022723"/>
    </source>
</evidence>
<organism evidence="4 5">
    <name type="scientific">Bacteroides faecium</name>
    <dbReference type="NCBI Taxonomy" id="2715212"/>
    <lineage>
        <taxon>Bacteria</taxon>
        <taxon>Pseudomonadati</taxon>
        <taxon>Bacteroidota</taxon>
        <taxon>Bacteroidia</taxon>
        <taxon>Bacteroidales</taxon>
        <taxon>Bacteroidaceae</taxon>
        <taxon>Bacteroides</taxon>
    </lineage>
</organism>
<evidence type="ECO:0000256" key="2">
    <source>
        <dbReference type="ARBA" id="ARBA00022679"/>
    </source>
</evidence>
<dbReference type="Pfam" id="PF01501">
    <property type="entry name" value="Glyco_transf_8"/>
    <property type="match status" value="1"/>
</dbReference>
<accession>A0A6H0KK21</accession>
<dbReference type="KEGG" id="bfc:BacF7301_06280"/>
<dbReference type="InterPro" id="IPR050748">
    <property type="entry name" value="Glycosyltrans_8_dom-fam"/>
</dbReference>
<dbReference type="AlphaFoldDB" id="A0A6H0KK21"/>
<dbReference type="Proteomes" id="UP000501780">
    <property type="component" value="Chromosome"/>
</dbReference>
<evidence type="ECO:0000256" key="1">
    <source>
        <dbReference type="ARBA" id="ARBA00022676"/>
    </source>
</evidence>
<dbReference type="PANTHER" id="PTHR13778:SF47">
    <property type="entry name" value="LIPOPOLYSACCHARIDE 1,3-GALACTOSYLTRANSFERASE"/>
    <property type="match status" value="1"/>
</dbReference>
<keyword evidence="2 4" id="KW-0808">Transferase</keyword>
<dbReference type="SUPFAM" id="SSF53448">
    <property type="entry name" value="Nucleotide-diphospho-sugar transferases"/>
    <property type="match status" value="1"/>
</dbReference>
<name>A0A6H0KK21_9BACE</name>
<keyword evidence="5" id="KW-1185">Reference proteome</keyword>
<dbReference type="GO" id="GO:0046872">
    <property type="term" value="F:metal ion binding"/>
    <property type="evidence" value="ECO:0007669"/>
    <property type="project" value="UniProtKB-KW"/>
</dbReference>
<dbReference type="InterPro" id="IPR002495">
    <property type="entry name" value="Glyco_trans_8"/>
</dbReference>
<reference evidence="4 5" key="1">
    <citation type="submission" date="2020-03" db="EMBL/GenBank/DDBJ databases">
        <title>Genomic analysis of Bacteroides faecium CBA7301.</title>
        <authorList>
            <person name="Kim J."/>
            <person name="Roh S.W."/>
        </authorList>
    </citation>
    <scope>NUCLEOTIDE SEQUENCE [LARGE SCALE GENOMIC DNA]</scope>
    <source>
        <strain evidence="4 5">CBA7301</strain>
    </source>
</reference>